<dbReference type="EC" id="2.3.1.169" evidence="1"/>
<evidence type="ECO:0000313" key="9">
    <source>
        <dbReference type="EMBL" id="TQS84363.1"/>
    </source>
</evidence>
<dbReference type="GO" id="GO:0043885">
    <property type="term" value="F:anaerobic carbon-monoxide dehydrogenase activity"/>
    <property type="evidence" value="ECO:0007669"/>
    <property type="project" value="InterPro"/>
</dbReference>
<dbReference type="InterPro" id="IPR045822">
    <property type="entry name" value="ACS_CODH_B_C"/>
</dbReference>
<feature type="domain" description="CO dehydrogenase/acetyl-CoA synthase complex beta subunit C-terminal" evidence="8">
    <location>
        <begin position="467"/>
        <end position="710"/>
    </location>
</feature>
<dbReference type="Gene3D" id="3.40.970.20">
    <property type="entry name" value="Carbon monoxide dehydrogenase alpha subunit. Chain D, domain 4"/>
    <property type="match status" value="1"/>
</dbReference>
<evidence type="ECO:0000256" key="2">
    <source>
        <dbReference type="ARBA" id="ARBA00022596"/>
    </source>
</evidence>
<keyword evidence="6" id="KW-0411">Iron-sulfur</keyword>
<evidence type="ECO:0000256" key="6">
    <source>
        <dbReference type="ARBA" id="ARBA00023014"/>
    </source>
</evidence>
<evidence type="ECO:0000256" key="3">
    <source>
        <dbReference type="ARBA" id="ARBA00022679"/>
    </source>
</evidence>
<dbReference type="SUPFAM" id="SSF56821">
    <property type="entry name" value="Prismane protein-like"/>
    <property type="match status" value="1"/>
</dbReference>
<evidence type="ECO:0000256" key="4">
    <source>
        <dbReference type="ARBA" id="ARBA00022723"/>
    </source>
</evidence>
<dbReference type="Pfam" id="PF18537">
    <property type="entry name" value="CODH_A_N"/>
    <property type="match status" value="1"/>
</dbReference>
<dbReference type="InterPro" id="IPR041350">
    <property type="entry name" value="CODH_A_N"/>
</dbReference>
<evidence type="ECO:0000256" key="1">
    <source>
        <dbReference type="ARBA" id="ARBA00012244"/>
    </source>
</evidence>
<evidence type="ECO:0000259" key="7">
    <source>
        <dbReference type="Pfam" id="PF18537"/>
    </source>
</evidence>
<dbReference type="AlphaFoldDB" id="A0A8J8PEJ3"/>
<keyword evidence="3" id="KW-0808">Transferase</keyword>
<keyword evidence="4" id="KW-0479">Metal-binding</keyword>
<dbReference type="Pfam" id="PF19436">
    <property type="entry name" value="ACS_CODH_B_C"/>
    <property type="match status" value="1"/>
</dbReference>
<evidence type="ECO:0000256" key="5">
    <source>
        <dbReference type="ARBA" id="ARBA00023004"/>
    </source>
</evidence>
<protein>
    <recommendedName>
        <fullName evidence="1">CO-methylating acetyl-CoA synthase</fullName>
        <ecNumber evidence="1">2.3.1.169</ecNumber>
    </recommendedName>
</protein>
<evidence type="ECO:0000259" key="8">
    <source>
        <dbReference type="Pfam" id="PF19436"/>
    </source>
</evidence>
<dbReference type="PANTHER" id="PTHR42281:SF1">
    <property type="entry name" value="ACETYL-COA DECARBONYLASE_SYNTHASE COMPLEX SUBUNIT BETA 1"/>
    <property type="match status" value="1"/>
</dbReference>
<dbReference type="GO" id="GO:0006084">
    <property type="term" value="P:acetyl-CoA metabolic process"/>
    <property type="evidence" value="ECO:0007669"/>
    <property type="project" value="InterPro"/>
</dbReference>
<accession>A0A8J8PEJ3</accession>
<reference evidence="9" key="1">
    <citation type="submission" date="2016-03" db="EMBL/GenBank/DDBJ databases">
        <authorList>
            <person name="Borrel G."/>
            <person name="Mccann A."/>
            <person name="O'Toole P.W."/>
        </authorList>
    </citation>
    <scope>NUCLEOTIDE SEQUENCE</scope>
    <source>
        <strain evidence="9">183</strain>
    </source>
</reference>
<dbReference type="NCBIfam" id="NF003379">
    <property type="entry name" value="PRK04456.1"/>
    <property type="match status" value="1"/>
</dbReference>
<dbReference type="Gene3D" id="1.10.8.190">
    <property type="entry name" value="Carbon monoxide dehydrogenase alpha subunit. Chain M, domain 1"/>
    <property type="match status" value="1"/>
</dbReference>
<evidence type="ECO:0000313" key="10">
    <source>
        <dbReference type="Proteomes" id="UP000752814"/>
    </source>
</evidence>
<dbReference type="InterPro" id="IPR011254">
    <property type="entry name" value="Prismane-like_sf"/>
</dbReference>
<dbReference type="Pfam" id="PF03598">
    <property type="entry name" value="CdhC"/>
    <property type="match status" value="1"/>
</dbReference>
<dbReference type="Gene3D" id="3.30.1650.10">
    <property type="entry name" value="Bifunctional carbon monoxide dehydrogenase/acetyl-coa synthase(codh/acs), Chain M, domain 3"/>
    <property type="match status" value="1"/>
</dbReference>
<dbReference type="GO" id="GO:0043884">
    <property type="term" value="F:CO-methylating acetyl-CoA synthase activity"/>
    <property type="evidence" value="ECO:0007669"/>
    <property type="project" value="UniProtKB-EC"/>
</dbReference>
<dbReference type="NCBIfam" id="NF040764">
    <property type="entry name" value="CODH_ACS_al_bet"/>
    <property type="match status" value="1"/>
</dbReference>
<dbReference type="Gene3D" id="3.40.1470.10">
    <property type="entry name" value="Bifunctional carbon monoxide dehydrogenase/acetyl-coa synthase(codh/acs), Chain M, domain 5"/>
    <property type="match status" value="1"/>
</dbReference>
<comment type="caution">
    <text evidence="9">The sequence shown here is derived from an EMBL/GenBank/DDBJ whole genome shotgun (WGS) entry which is preliminary data.</text>
</comment>
<dbReference type="NCBIfam" id="TIGR00316">
    <property type="entry name" value="cdhC"/>
    <property type="match status" value="1"/>
</dbReference>
<dbReference type="InterPro" id="IPR004461">
    <property type="entry name" value="CO_DH/Ac-CoA_synth_bsu"/>
</dbReference>
<dbReference type="Gene3D" id="3.40.50.2030">
    <property type="match status" value="1"/>
</dbReference>
<proteinExistence type="predicted"/>
<dbReference type="Proteomes" id="UP000752814">
    <property type="component" value="Unassembled WGS sequence"/>
</dbReference>
<dbReference type="PANTHER" id="PTHR42281">
    <property type="match status" value="1"/>
</dbReference>
<sequence>MISGGKITNKDLFSAAVRGSKELRSLAMHELERIGNPDQAVEYPETCYELPTVYAWLGSSAKTVQDLRDVLDSLTIPSDEPTLENAVLAGKLAMISSEILEALKYVQFTEPYEDTPYCGFIPDKTLREFGVAFVDDTIPGAAVLTGTASDTDELIKIVRDLQSKGILIFAAGNIADQLRDKNVQMGAKLMLFPTGPGTQIIHAINFAIRAALSFGAIGRGCEEELVDYLSKRPKVFVLSFGEIDEIAAAAAMAAVINKAAVITDQDVEEIPGVLAQSNSSKMVQAAIELRDIIVNLAPVDIPVAYGPAFEGESIRKPETYLEAGGSSKTAVFELLRMRGEAEVEDGRITLIGKDVSEFEEGSATSLAILVDVYGKKMQEDFESVLERRIHLFLNFAQGIWHTGQRNLNWIRLSKDAVSSGVSLRHFGNILITKLKEEFSSIVSRVQVTIITDEEEVRRRLPEALERYAARDARLAGLTDESVDRFFTCGLCSSFAPGHICIIMPERLGLCGAINWLDAKAAQEIDPHGPNQIILKNEVIDSEKGQWSGVNDAVYEGSNHKLERVNTYSMMEDPMTSCGCFEVIIGMTSDMQAVFAVNREYGGMTPVGMKFSTLAGSVGGGKQTPGFMGIGRKYLVSRKFIPADGGFLRIAWMPKDLKESMREQLQERAEELGVPDFVDKIADETITTDTEGLINWMTEVNHPALSMPPLLQ</sequence>
<organism evidence="9 10">
    <name type="scientific">Candidatus Methanomassiliicoccus intestinalis</name>
    <dbReference type="NCBI Taxonomy" id="1406512"/>
    <lineage>
        <taxon>Archaea</taxon>
        <taxon>Methanobacteriati</taxon>
        <taxon>Thermoplasmatota</taxon>
        <taxon>Thermoplasmata</taxon>
        <taxon>Methanomassiliicoccales</taxon>
        <taxon>Methanomassiliicoccaceae</taxon>
        <taxon>Methanomassiliicoccus</taxon>
    </lineage>
</organism>
<feature type="domain" description="Carbon monoxide dehydrogenase subunit alpha ,N-terminal" evidence="7">
    <location>
        <begin position="36"/>
        <end position="106"/>
    </location>
</feature>
<dbReference type="InterPro" id="IPR038571">
    <property type="entry name" value="CO_DH/Ac-CoA_synth_bsu_3_sf"/>
</dbReference>
<dbReference type="EMBL" id="LVVT01000002">
    <property type="protein sequence ID" value="TQS84363.1"/>
    <property type="molecule type" value="Genomic_DNA"/>
</dbReference>
<dbReference type="GO" id="GO:0051536">
    <property type="term" value="F:iron-sulfur cluster binding"/>
    <property type="evidence" value="ECO:0007669"/>
    <property type="project" value="UniProtKB-KW"/>
</dbReference>
<dbReference type="InterPro" id="IPR016099">
    <property type="entry name" value="Prismane-like_a/b-sand"/>
</dbReference>
<dbReference type="NCBIfam" id="NF007078">
    <property type="entry name" value="PRK09529.1"/>
    <property type="match status" value="1"/>
</dbReference>
<dbReference type="GO" id="GO:0046872">
    <property type="term" value="F:metal ion binding"/>
    <property type="evidence" value="ECO:0007669"/>
    <property type="project" value="UniProtKB-KW"/>
</dbReference>
<keyword evidence="5" id="KW-0408">Iron</keyword>
<dbReference type="RefSeq" id="WP_400195315.1">
    <property type="nucleotide sequence ID" value="NZ_CAYAYJ010000012.1"/>
</dbReference>
<keyword evidence="2" id="KW-0533">Nickel</keyword>
<name>A0A8J8PEJ3_9ARCH</name>
<gene>
    <name evidence="9" type="ORF">A3207_05880</name>
</gene>